<dbReference type="GO" id="GO:0005634">
    <property type="term" value="C:nucleus"/>
    <property type="evidence" value="ECO:0000318"/>
    <property type="project" value="GO_Central"/>
</dbReference>
<dbReference type="InterPro" id="IPR000719">
    <property type="entry name" value="Prot_kinase_dom"/>
</dbReference>
<dbReference type="PROSITE" id="PS50011">
    <property type="entry name" value="PROTEIN_KINASE_DOM"/>
    <property type="match status" value="1"/>
</dbReference>
<dbReference type="Gene3D" id="3.30.200.20">
    <property type="entry name" value="Phosphorylase Kinase, domain 1"/>
    <property type="match status" value="1"/>
</dbReference>
<accession>A0A0K9PAC6</accession>
<evidence type="ECO:0000256" key="5">
    <source>
        <dbReference type="ARBA" id="ARBA00022741"/>
    </source>
</evidence>
<dbReference type="GO" id="GO:0004674">
    <property type="term" value="F:protein serine/threonine kinase activity"/>
    <property type="evidence" value="ECO:0000318"/>
    <property type="project" value="GO_Central"/>
</dbReference>
<dbReference type="InterPro" id="IPR011009">
    <property type="entry name" value="Kinase-like_dom_sf"/>
</dbReference>
<feature type="compositionally biased region" description="Low complexity" evidence="10">
    <location>
        <begin position="223"/>
        <end position="237"/>
    </location>
</feature>
<evidence type="ECO:0000256" key="9">
    <source>
        <dbReference type="ARBA" id="ARBA00048679"/>
    </source>
</evidence>
<evidence type="ECO:0000313" key="13">
    <source>
        <dbReference type="Proteomes" id="UP000036987"/>
    </source>
</evidence>
<keyword evidence="7" id="KW-0067">ATP-binding</keyword>
<evidence type="ECO:0000256" key="3">
    <source>
        <dbReference type="ARBA" id="ARBA00022527"/>
    </source>
</evidence>
<comment type="caution">
    <text evidence="12">The sequence shown here is derived from an EMBL/GenBank/DDBJ whole genome shotgun (WGS) entry which is preliminary data.</text>
</comment>
<dbReference type="GO" id="GO:0005886">
    <property type="term" value="C:plasma membrane"/>
    <property type="evidence" value="ECO:0000318"/>
    <property type="project" value="GO_Central"/>
</dbReference>
<dbReference type="EC" id="2.7.11.1" evidence="2"/>
<evidence type="ECO:0000256" key="1">
    <source>
        <dbReference type="ARBA" id="ARBA00009903"/>
    </source>
</evidence>
<dbReference type="Gene3D" id="1.10.510.10">
    <property type="entry name" value="Transferase(Phosphotransferase) domain 1"/>
    <property type="match status" value="2"/>
</dbReference>
<dbReference type="Pfam" id="PF00069">
    <property type="entry name" value="Pkinase"/>
    <property type="match status" value="2"/>
</dbReference>
<evidence type="ECO:0000256" key="10">
    <source>
        <dbReference type="SAM" id="MobiDB-lite"/>
    </source>
</evidence>
<keyword evidence="3" id="KW-0723">Serine/threonine-protein kinase</keyword>
<dbReference type="OMA" id="CKRVSFE"/>
<organism evidence="12 13">
    <name type="scientific">Zostera marina</name>
    <name type="common">Eelgrass</name>
    <dbReference type="NCBI Taxonomy" id="29655"/>
    <lineage>
        <taxon>Eukaryota</taxon>
        <taxon>Viridiplantae</taxon>
        <taxon>Streptophyta</taxon>
        <taxon>Embryophyta</taxon>
        <taxon>Tracheophyta</taxon>
        <taxon>Spermatophyta</taxon>
        <taxon>Magnoliopsida</taxon>
        <taxon>Liliopsida</taxon>
        <taxon>Zosteraceae</taxon>
        <taxon>Zostera</taxon>
    </lineage>
</organism>
<keyword evidence="13" id="KW-1185">Reference proteome</keyword>
<feature type="region of interest" description="Disordered" evidence="10">
    <location>
        <begin position="215"/>
        <end position="243"/>
    </location>
</feature>
<dbReference type="OrthoDB" id="432483at2759"/>
<dbReference type="SUPFAM" id="SSF56112">
    <property type="entry name" value="Protein kinase-like (PK-like)"/>
    <property type="match status" value="1"/>
</dbReference>
<comment type="similarity">
    <text evidence="1">Belongs to the protein kinase superfamily. AGC Ser/Thr protein kinase family.</text>
</comment>
<dbReference type="GO" id="GO:0005737">
    <property type="term" value="C:cytoplasm"/>
    <property type="evidence" value="ECO:0000318"/>
    <property type="project" value="GO_Central"/>
</dbReference>
<evidence type="ECO:0000256" key="6">
    <source>
        <dbReference type="ARBA" id="ARBA00022777"/>
    </source>
</evidence>
<keyword evidence="6 12" id="KW-0418">Kinase</keyword>
<sequence>MGAPRPLDLCDLKAISVLGRGAKGTVFLVVTNDGQTLALKVMSKPSMIESRYDPTLNNSYRRMGIEKDVLSILDYPLLPSLQGFISTPFIIGFAMDRCSGGNLSTLRKKQPEKKFSENTIRFYAAELVLVLEHLHNLGIVYRDLKPENIMIQDSGHLMLIDFDLTSKLTPMNVCVLRKSNRSTNRHRRHHHRHHPSKLKSFFSCNSLSKFLSDSSQDKESESSRTASCHSASSTTMAISQKSHSHSFVGTEEYVSPEVIRGTGHDFAVDWWSLGVVLHELAYGKTPFYGQNRRETFSNIVSKPVETVGEKNALRDLIGKLLDKDKNKRIRVDAIKSHEFFRNLDWDSVLEISRPPFIPIEEQIKVQTEEESIDMEKFVKNAAYAKFNLDAKKKPKNTVVEDKYTQHVGFAVIDNNVNVLSCEGDSFTDEEDEGSSLVSEFLIF</sequence>
<dbReference type="InterPro" id="IPR008271">
    <property type="entry name" value="Ser/Thr_kinase_AS"/>
</dbReference>
<evidence type="ECO:0000256" key="7">
    <source>
        <dbReference type="ARBA" id="ARBA00022840"/>
    </source>
</evidence>
<keyword evidence="5" id="KW-0547">Nucleotide-binding</keyword>
<proteinExistence type="inferred from homology"/>
<dbReference type="AlphaFoldDB" id="A0A0K9PAC6"/>
<comment type="catalytic activity">
    <reaction evidence="9">
        <text>L-seryl-[protein] + ATP = O-phospho-L-seryl-[protein] + ADP + H(+)</text>
        <dbReference type="Rhea" id="RHEA:17989"/>
        <dbReference type="Rhea" id="RHEA-COMP:9863"/>
        <dbReference type="Rhea" id="RHEA-COMP:11604"/>
        <dbReference type="ChEBI" id="CHEBI:15378"/>
        <dbReference type="ChEBI" id="CHEBI:29999"/>
        <dbReference type="ChEBI" id="CHEBI:30616"/>
        <dbReference type="ChEBI" id="CHEBI:83421"/>
        <dbReference type="ChEBI" id="CHEBI:456216"/>
        <dbReference type="EC" id="2.7.11.1"/>
    </reaction>
</comment>
<dbReference type="SMART" id="SM00220">
    <property type="entry name" value="S_TKc"/>
    <property type="match status" value="1"/>
</dbReference>
<evidence type="ECO:0000256" key="8">
    <source>
        <dbReference type="ARBA" id="ARBA00047899"/>
    </source>
</evidence>
<dbReference type="PANTHER" id="PTHR45637">
    <property type="entry name" value="FLIPPASE KINASE 1-RELATED"/>
    <property type="match status" value="1"/>
</dbReference>
<evidence type="ECO:0000256" key="2">
    <source>
        <dbReference type="ARBA" id="ARBA00012513"/>
    </source>
</evidence>
<comment type="catalytic activity">
    <reaction evidence="8">
        <text>L-threonyl-[protein] + ATP = O-phospho-L-threonyl-[protein] + ADP + H(+)</text>
        <dbReference type="Rhea" id="RHEA:46608"/>
        <dbReference type="Rhea" id="RHEA-COMP:11060"/>
        <dbReference type="Rhea" id="RHEA-COMP:11605"/>
        <dbReference type="ChEBI" id="CHEBI:15378"/>
        <dbReference type="ChEBI" id="CHEBI:30013"/>
        <dbReference type="ChEBI" id="CHEBI:30616"/>
        <dbReference type="ChEBI" id="CHEBI:61977"/>
        <dbReference type="ChEBI" id="CHEBI:456216"/>
        <dbReference type="EC" id="2.7.11.1"/>
    </reaction>
</comment>
<gene>
    <name evidence="12" type="ORF">ZOSMA_2G00540</name>
</gene>
<dbReference type="STRING" id="29655.A0A0K9PAC6"/>
<dbReference type="GO" id="GO:0005524">
    <property type="term" value="F:ATP binding"/>
    <property type="evidence" value="ECO:0007669"/>
    <property type="project" value="UniProtKB-KW"/>
</dbReference>
<evidence type="ECO:0000313" key="12">
    <source>
        <dbReference type="EMBL" id="KMZ66043.1"/>
    </source>
</evidence>
<protein>
    <recommendedName>
        <fullName evidence="2">non-specific serine/threonine protein kinase</fullName>
        <ecNumber evidence="2">2.7.11.1</ecNumber>
    </recommendedName>
</protein>
<dbReference type="FunFam" id="1.10.510.10:FF:000294">
    <property type="entry name" value="Serine/threonine-protein kinase OXI1"/>
    <property type="match status" value="1"/>
</dbReference>
<dbReference type="Proteomes" id="UP000036987">
    <property type="component" value="Unassembled WGS sequence"/>
</dbReference>
<dbReference type="EMBL" id="LFYR01000981">
    <property type="protein sequence ID" value="KMZ66043.1"/>
    <property type="molecule type" value="Genomic_DNA"/>
</dbReference>
<name>A0A0K9PAC6_ZOSMR</name>
<evidence type="ECO:0000259" key="11">
    <source>
        <dbReference type="PROSITE" id="PS50011"/>
    </source>
</evidence>
<feature type="domain" description="Protein kinase" evidence="11">
    <location>
        <begin position="12"/>
        <end position="340"/>
    </location>
</feature>
<keyword evidence="4" id="KW-0808">Transferase</keyword>
<evidence type="ECO:0000256" key="4">
    <source>
        <dbReference type="ARBA" id="ARBA00022679"/>
    </source>
</evidence>
<dbReference type="PROSITE" id="PS00108">
    <property type="entry name" value="PROTEIN_KINASE_ST"/>
    <property type="match status" value="1"/>
</dbReference>
<reference evidence="13" key="1">
    <citation type="journal article" date="2016" name="Nature">
        <title>The genome of the seagrass Zostera marina reveals angiosperm adaptation to the sea.</title>
        <authorList>
            <person name="Olsen J.L."/>
            <person name="Rouze P."/>
            <person name="Verhelst B."/>
            <person name="Lin Y.-C."/>
            <person name="Bayer T."/>
            <person name="Collen J."/>
            <person name="Dattolo E."/>
            <person name="De Paoli E."/>
            <person name="Dittami S."/>
            <person name="Maumus F."/>
            <person name="Michel G."/>
            <person name="Kersting A."/>
            <person name="Lauritano C."/>
            <person name="Lohaus R."/>
            <person name="Toepel M."/>
            <person name="Tonon T."/>
            <person name="Vanneste K."/>
            <person name="Amirebrahimi M."/>
            <person name="Brakel J."/>
            <person name="Bostroem C."/>
            <person name="Chovatia M."/>
            <person name="Grimwood J."/>
            <person name="Jenkins J.W."/>
            <person name="Jueterbock A."/>
            <person name="Mraz A."/>
            <person name="Stam W.T."/>
            <person name="Tice H."/>
            <person name="Bornberg-Bauer E."/>
            <person name="Green P.J."/>
            <person name="Pearson G.A."/>
            <person name="Procaccini G."/>
            <person name="Duarte C.M."/>
            <person name="Schmutz J."/>
            <person name="Reusch T.B.H."/>
            <person name="Van de Peer Y."/>
        </authorList>
    </citation>
    <scope>NUCLEOTIDE SEQUENCE [LARGE SCALE GENOMIC DNA]</scope>
    <source>
        <strain evidence="13">cv. Finnish</strain>
    </source>
</reference>